<evidence type="ECO:0000256" key="4">
    <source>
        <dbReference type="ARBA" id="ARBA00022553"/>
    </source>
</evidence>
<reference evidence="21 22" key="1">
    <citation type="submission" date="2021-04" db="EMBL/GenBank/DDBJ databases">
        <authorList>
            <person name="Bliznina A."/>
        </authorList>
    </citation>
    <scope>NUCLEOTIDE SEQUENCE [LARGE SCALE GENOMIC DNA]</scope>
</reference>
<evidence type="ECO:0000256" key="10">
    <source>
        <dbReference type="ARBA" id="ARBA00023160"/>
    </source>
</evidence>
<accession>A0ABN7T5C5</accession>
<evidence type="ECO:0000256" key="13">
    <source>
        <dbReference type="ARBA" id="ARBA00038849"/>
    </source>
</evidence>
<name>A0ABN7T5C5_OIKDI</name>
<evidence type="ECO:0000256" key="17">
    <source>
        <dbReference type="ARBA" id="ARBA00049108"/>
    </source>
</evidence>
<keyword evidence="9" id="KW-0576">Peroxisome</keyword>
<comment type="subcellular location">
    <subcellularLocation>
        <location evidence="1">Peroxisome</location>
    </subcellularLocation>
</comment>
<evidence type="ECO:0000256" key="19">
    <source>
        <dbReference type="ARBA" id="ARBA00049386"/>
    </source>
</evidence>
<keyword evidence="8" id="KW-0443">Lipid metabolism</keyword>
<dbReference type="PANTHER" id="PTHR24317">
    <property type="entry name" value="PEROXISOMAL TRANS-2-ENOYL-COA REDUCTASE"/>
    <property type="match status" value="1"/>
</dbReference>
<evidence type="ECO:0000256" key="9">
    <source>
        <dbReference type="ARBA" id="ARBA00023140"/>
    </source>
</evidence>
<dbReference type="Gene3D" id="3.40.50.720">
    <property type="entry name" value="NAD(P)-binding Rossmann-like Domain"/>
    <property type="match status" value="1"/>
</dbReference>
<evidence type="ECO:0000256" key="14">
    <source>
        <dbReference type="ARBA" id="ARBA00041063"/>
    </source>
</evidence>
<evidence type="ECO:0000256" key="12">
    <source>
        <dbReference type="ARBA" id="ARBA00038622"/>
    </source>
</evidence>
<evidence type="ECO:0000256" key="15">
    <source>
        <dbReference type="ARBA" id="ARBA00047570"/>
    </source>
</evidence>
<evidence type="ECO:0000256" key="11">
    <source>
        <dbReference type="ARBA" id="ARBA00037124"/>
    </source>
</evidence>
<comment type="function">
    <text evidence="11">Participates in chain elongation of fatty acids. Catalyzes the reduction of trans-2-enoyl-CoAs of varying chain lengths from 6:1 to 16:1, having maximum activity with 10:1 CoA. Has no 2,4-dienoyl-CoA reductase activity.</text>
</comment>
<comment type="catalytic activity">
    <reaction evidence="18">
        <text>a (2E)-enoyl-CoA + NADPH + H(+) = a 2,3-saturated acyl-CoA + NADP(+)</text>
        <dbReference type="Rhea" id="RHEA:33763"/>
        <dbReference type="ChEBI" id="CHEBI:15378"/>
        <dbReference type="ChEBI" id="CHEBI:57783"/>
        <dbReference type="ChEBI" id="CHEBI:58349"/>
        <dbReference type="ChEBI" id="CHEBI:58856"/>
        <dbReference type="ChEBI" id="CHEBI:65111"/>
        <dbReference type="EC" id="1.3.1.38"/>
    </reaction>
    <physiologicalReaction direction="left-to-right" evidence="18">
        <dbReference type="Rhea" id="RHEA:33764"/>
    </physiologicalReaction>
</comment>
<keyword evidence="3" id="KW-0444">Lipid biosynthesis</keyword>
<dbReference type="InterPro" id="IPR052388">
    <property type="entry name" value="Peroxisomal_t2-enoyl-CoA_red"/>
</dbReference>
<evidence type="ECO:0000256" key="1">
    <source>
        <dbReference type="ARBA" id="ARBA00004275"/>
    </source>
</evidence>
<dbReference type="EC" id="1.3.1.38" evidence="13"/>
<evidence type="ECO:0000256" key="16">
    <source>
        <dbReference type="ARBA" id="ARBA00048686"/>
    </source>
</evidence>
<comment type="catalytic activity">
    <reaction evidence="20">
        <text>(2E)-octenoyl-CoA + NADPH + H(+) = octanoyl-CoA + NADP(+)</text>
        <dbReference type="Rhea" id="RHEA:44952"/>
        <dbReference type="ChEBI" id="CHEBI:15378"/>
        <dbReference type="ChEBI" id="CHEBI:57386"/>
        <dbReference type="ChEBI" id="CHEBI:57783"/>
        <dbReference type="ChEBI" id="CHEBI:58349"/>
        <dbReference type="ChEBI" id="CHEBI:62242"/>
    </reaction>
    <physiologicalReaction direction="left-to-right" evidence="20">
        <dbReference type="Rhea" id="RHEA:44953"/>
    </physiologicalReaction>
</comment>
<dbReference type="PRINTS" id="PR00081">
    <property type="entry name" value="GDHRDH"/>
</dbReference>
<dbReference type="Proteomes" id="UP001158576">
    <property type="component" value="Chromosome 2"/>
</dbReference>
<keyword evidence="5" id="KW-0276">Fatty acid metabolism</keyword>
<gene>
    <name evidence="21" type="ORF">OKIOD_LOCUS12862</name>
</gene>
<evidence type="ECO:0000256" key="20">
    <source>
        <dbReference type="ARBA" id="ARBA00049559"/>
    </source>
</evidence>
<keyword evidence="6" id="KW-0521">NADP</keyword>
<evidence type="ECO:0000256" key="8">
    <source>
        <dbReference type="ARBA" id="ARBA00023098"/>
    </source>
</evidence>
<evidence type="ECO:0000256" key="5">
    <source>
        <dbReference type="ARBA" id="ARBA00022832"/>
    </source>
</evidence>
<protein>
    <recommendedName>
        <fullName evidence="14">Peroxisomal trans-2-enoyl-CoA reductase</fullName>
        <ecNumber evidence="13">1.3.1.38</ecNumber>
    </recommendedName>
</protein>
<comment type="catalytic activity">
    <reaction evidence="19">
        <text>(2E)-decenoyl-CoA + NADPH + H(+) = decanoyl-CoA + NADP(+)</text>
        <dbReference type="Rhea" id="RHEA:44960"/>
        <dbReference type="ChEBI" id="CHEBI:15378"/>
        <dbReference type="ChEBI" id="CHEBI:57783"/>
        <dbReference type="ChEBI" id="CHEBI:58349"/>
        <dbReference type="ChEBI" id="CHEBI:61406"/>
        <dbReference type="ChEBI" id="CHEBI:61430"/>
    </reaction>
    <physiologicalReaction direction="left-to-right" evidence="19">
        <dbReference type="Rhea" id="RHEA:44961"/>
    </physiologicalReaction>
</comment>
<sequence>MASKLFRPGYFAGKVNIVTGGGSGIGLGIAEGLVELGSKVVIASRNPERIEEATQLLSAKCQDGGEVLGLQCNIRSRDSVKQMISDTLDHFGRLDGLVNNGGGQFHSPAENISPNGFHAVVETNLYGTYHCMMEAFEQHMKENGGKIVNIVTINRMGMAGMAHSGAARAGVKNLSMSLGAEWAKYGIVINNVAPGTIHSDTAQANYGPLGELLFDGAVQTIPMGRLGSTTDDLAPSVIFMLSEGAKYTTGQTLDVCGGQSLHNNYRQGLVLLEEFLKKQQS</sequence>
<dbReference type="Pfam" id="PF13561">
    <property type="entry name" value="adh_short_C2"/>
    <property type="match status" value="1"/>
</dbReference>
<organism evidence="21 22">
    <name type="scientific">Oikopleura dioica</name>
    <name type="common">Tunicate</name>
    <dbReference type="NCBI Taxonomy" id="34765"/>
    <lineage>
        <taxon>Eukaryota</taxon>
        <taxon>Metazoa</taxon>
        <taxon>Chordata</taxon>
        <taxon>Tunicata</taxon>
        <taxon>Appendicularia</taxon>
        <taxon>Copelata</taxon>
        <taxon>Oikopleuridae</taxon>
        <taxon>Oikopleura</taxon>
    </lineage>
</organism>
<dbReference type="PANTHER" id="PTHR24317:SF7">
    <property type="entry name" value="PEROXISOMAL TRANS-2-ENOYL-COA REDUCTASE"/>
    <property type="match status" value="1"/>
</dbReference>
<keyword evidence="22" id="KW-1185">Reference proteome</keyword>
<comment type="catalytic activity">
    <reaction evidence="16">
        <text>(2E)-tetradecenoyl-CoA + NADPH + H(+) = tetradecanoyl-CoA + NADP(+)</text>
        <dbReference type="Rhea" id="RHEA:44968"/>
        <dbReference type="ChEBI" id="CHEBI:15378"/>
        <dbReference type="ChEBI" id="CHEBI:57385"/>
        <dbReference type="ChEBI" id="CHEBI:57783"/>
        <dbReference type="ChEBI" id="CHEBI:58349"/>
        <dbReference type="ChEBI" id="CHEBI:61405"/>
    </reaction>
    <physiologicalReaction direction="left-to-right" evidence="16">
        <dbReference type="Rhea" id="RHEA:44969"/>
    </physiologicalReaction>
</comment>
<dbReference type="InterPro" id="IPR002347">
    <property type="entry name" value="SDR_fam"/>
</dbReference>
<dbReference type="EMBL" id="OU015567">
    <property type="protein sequence ID" value="CAG5109577.1"/>
    <property type="molecule type" value="Genomic_DNA"/>
</dbReference>
<keyword evidence="7" id="KW-0560">Oxidoreductase</keyword>
<comment type="pathway">
    <text evidence="2">Lipid metabolism.</text>
</comment>
<evidence type="ECO:0000256" key="7">
    <source>
        <dbReference type="ARBA" id="ARBA00023002"/>
    </source>
</evidence>
<evidence type="ECO:0000313" key="22">
    <source>
        <dbReference type="Proteomes" id="UP001158576"/>
    </source>
</evidence>
<keyword evidence="4" id="KW-0597">Phosphoprotein</keyword>
<comment type="catalytic activity">
    <reaction evidence="17">
        <text>(2E)-hexenoyl-CoA + NADPH + H(+) = hexanoyl-CoA + NADP(+)</text>
        <dbReference type="Rhea" id="RHEA:44956"/>
        <dbReference type="ChEBI" id="CHEBI:15378"/>
        <dbReference type="ChEBI" id="CHEBI:57783"/>
        <dbReference type="ChEBI" id="CHEBI:58349"/>
        <dbReference type="ChEBI" id="CHEBI:62077"/>
        <dbReference type="ChEBI" id="CHEBI:62620"/>
    </reaction>
    <physiologicalReaction direction="left-to-right" evidence="17">
        <dbReference type="Rhea" id="RHEA:44957"/>
    </physiologicalReaction>
</comment>
<dbReference type="SUPFAM" id="SSF51735">
    <property type="entry name" value="NAD(P)-binding Rossmann-fold domains"/>
    <property type="match status" value="1"/>
</dbReference>
<evidence type="ECO:0000256" key="3">
    <source>
        <dbReference type="ARBA" id="ARBA00022516"/>
    </source>
</evidence>
<evidence type="ECO:0000256" key="18">
    <source>
        <dbReference type="ARBA" id="ARBA00049251"/>
    </source>
</evidence>
<evidence type="ECO:0000313" key="21">
    <source>
        <dbReference type="EMBL" id="CAG5109577.1"/>
    </source>
</evidence>
<proteinExistence type="predicted"/>
<comment type="subunit">
    <text evidence="12">Interacts with PEX5, probably required to target it into peroxisomes.</text>
</comment>
<comment type="catalytic activity">
    <reaction evidence="15">
        <text>(2E)-dodecenoyl-CoA + NADPH + H(+) = dodecanoyl-CoA + NADP(+)</text>
        <dbReference type="Rhea" id="RHEA:44964"/>
        <dbReference type="ChEBI" id="CHEBI:15378"/>
        <dbReference type="ChEBI" id="CHEBI:57330"/>
        <dbReference type="ChEBI" id="CHEBI:57375"/>
        <dbReference type="ChEBI" id="CHEBI:57783"/>
        <dbReference type="ChEBI" id="CHEBI:58349"/>
    </reaction>
    <physiologicalReaction direction="left-to-right" evidence="15">
        <dbReference type="Rhea" id="RHEA:44965"/>
    </physiologicalReaction>
</comment>
<dbReference type="InterPro" id="IPR036291">
    <property type="entry name" value="NAD(P)-bd_dom_sf"/>
</dbReference>
<evidence type="ECO:0000256" key="6">
    <source>
        <dbReference type="ARBA" id="ARBA00022857"/>
    </source>
</evidence>
<evidence type="ECO:0000256" key="2">
    <source>
        <dbReference type="ARBA" id="ARBA00005189"/>
    </source>
</evidence>
<keyword evidence="10" id="KW-0275">Fatty acid biosynthesis</keyword>